<proteinExistence type="predicted"/>
<feature type="transmembrane region" description="Helical" evidence="1">
    <location>
        <begin position="20"/>
        <end position="39"/>
    </location>
</feature>
<feature type="transmembrane region" description="Helical" evidence="1">
    <location>
        <begin position="109"/>
        <end position="133"/>
    </location>
</feature>
<protein>
    <submittedName>
        <fullName evidence="3">Tripartite tricarboxylate transporter TctA</fullName>
    </submittedName>
</protein>
<keyword evidence="1" id="KW-0472">Membrane</keyword>
<organism evidence="3 4">
    <name type="scientific">Agaricicola taiwanensis</name>
    <dbReference type="NCBI Taxonomy" id="591372"/>
    <lineage>
        <taxon>Bacteria</taxon>
        <taxon>Pseudomonadati</taxon>
        <taxon>Pseudomonadota</taxon>
        <taxon>Alphaproteobacteria</taxon>
        <taxon>Rhodobacterales</taxon>
        <taxon>Paracoccaceae</taxon>
        <taxon>Agaricicola</taxon>
    </lineage>
</organism>
<sequence length="503" mass="52369">MESFANIQAGFALALQPMYLLMALGGAALGTAIGVLPGIGPSLAISLLLPFTFQLVDPVGAFIAFGGIFYGAMYGGSTTTILINTPGESSSVVTALDGYKMAQNGRAGAALSTAAIGSFFAGTVATFALMILAEPFVSFALSFGPAEYFALMVLSLCTVTAIGGGHPSKAAFSTLLGLSMGMIGLDSTSGQLRFTFGEASLFDGIDVVVAAIGLFAVSEVLFGLGNLRRQPESRLVSPGPLRMTKEEWKRSIAPWFRGSGLGFIIGVLPGAGATIASFMAYALEKKVSRHPEQFGKGAIEGVAGPEAANNASAGGALVPLLTLGIPGSATGAVMLAAFQGYGINTGPLLLKNHPDLVWGLIASLYIGNLMLLVLNLPLVGLWVKLLKIPEALLYPMILTLSTLGVYSLNRSIFDLYMLFGIGIIGFLLRRFRYPLAPVILGLALGPLLETEFRRALIGSRGDWSVFVGSPIAASALLLTLAFILVPILIKAVRSVSGVKPQMP</sequence>
<keyword evidence="4" id="KW-1185">Reference proteome</keyword>
<evidence type="ECO:0000259" key="2">
    <source>
        <dbReference type="Pfam" id="PF01970"/>
    </source>
</evidence>
<gene>
    <name evidence="3" type="ORF">GCM10007276_05110</name>
</gene>
<dbReference type="AlphaFoldDB" id="A0A8J2YFQ3"/>
<keyword evidence="1" id="KW-0812">Transmembrane</keyword>
<feature type="domain" description="DUF112" evidence="2">
    <location>
        <begin position="20"/>
        <end position="440"/>
    </location>
</feature>
<dbReference type="EMBL" id="BMCP01000001">
    <property type="protein sequence ID" value="GGE30885.1"/>
    <property type="molecule type" value="Genomic_DNA"/>
</dbReference>
<feature type="transmembrane region" description="Helical" evidence="1">
    <location>
        <begin position="391"/>
        <end position="409"/>
    </location>
</feature>
<dbReference type="RefSeq" id="WP_188408129.1">
    <property type="nucleotide sequence ID" value="NZ_BMCP01000001.1"/>
</dbReference>
<feature type="transmembrane region" description="Helical" evidence="1">
    <location>
        <begin position="139"/>
        <end position="163"/>
    </location>
</feature>
<evidence type="ECO:0000313" key="3">
    <source>
        <dbReference type="EMBL" id="GGE30885.1"/>
    </source>
</evidence>
<name>A0A8J2YFQ3_9RHOB</name>
<feature type="transmembrane region" description="Helical" evidence="1">
    <location>
        <begin position="356"/>
        <end position="379"/>
    </location>
</feature>
<accession>A0A8J2YFQ3</accession>
<feature type="transmembrane region" description="Helical" evidence="1">
    <location>
        <begin position="260"/>
        <end position="283"/>
    </location>
</feature>
<dbReference type="PANTHER" id="PTHR35342:SF5">
    <property type="entry name" value="TRICARBOXYLIC TRANSPORT PROTEIN"/>
    <property type="match status" value="1"/>
</dbReference>
<reference evidence="3" key="2">
    <citation type="submission" date="2020-09" db="EMBL/GenBank/DDBJ databases">
        <authorList>
            <person name="Sun Q."/>
            <person name="Sedlacek I."/>
        </authorList>
    </citation>
    <scope>NUCLEOTIDE SEQUENCE</scope>
    <source>
        <strain evidence="3">CCM 7684</strain>
    </source>
</reference>
<dbReference type="PANTHER" id="PTHR35342">
    <property type="entry name" value="TRICARBOXYLIC TRANSPORT PROTEIN"/>
    <property type="match status" value="1"/>
</dbReference>
<evidence type="ECO:0000313" key="4">
    <source>
        <dbReference type="Proteomes" id="UP000602745"/>
    </source>
</evidence>
<evidence type="ECO:0000256" key="1">
    <source>
        <dbReference type="SAM" id="Phobius"/>
    </source>
</evidence>
<dbReference type="Pfam" id="PF01970">
    <property type="entry name" value="TctA"/>
    <property type="match status" value="1"/>
</dbReference>
<dbReference type="Proteomes" id="UP000602745">
    <property type="component" value="Unassembled WGS sequence"/>
</dbReference>
<feature type="transmembrane region" description="Helical" evidence="1">
    <location>
        <begin position="207"/>
        <end position="227"/>
    </location>
</feature>
<keyword evidence="1" id="KW-1133">Transmembrane helix</keyword>
<feature type="transmembrane region" description="Helical" evidence="1">
    <location>
        <begin position="59"/>
        <end position="83"/>
    </location>
</feature>
<feature type="transmembrane region" description="Helical" evidence="1">
    <location>
        <begin position="463"/>
        <end position="489"/>
    </location>
</feature>
<dbReference type="InterPro" id="IPR002823">
    <property type="entry name" value="DUF112_TM"/>
</dbReference>
<reference evidence="3" key="1">
    <citation type="journal article" date="2014" name="Int. J. Syst. Evol. Microbiol.">
        <title>Complete genome sequence of Corynebacterium casei LMG S-19264T (=DSM 44701T), isolated from a smear-ripened cheese.</title>
        <authorList>
            <consortium name="US DOE Joint Genome Institute (JGI-PGF)"/>
            <person name="Walter F."/>
            <person name="Albersmeier A."/>
            <person name="Kalinowski J."/>
            <person name="Ruckert C."/>
        </authorList>
    </citation>
    <scope>NUCLEOTIDE SEQUENCE</scope>
    <source>
        <strain evidence="3">CCM 7684</strain>
    </source>
</reference>
<feature type="transmembrane region" description="Helical" evidence="1">
    <location>
        <begin position="170"/>
        <end position="187"/>
    </location>
</feature>
<comment type="caution">
    <text evidence="3">The sequence shown here is derived from an EMBL/GenBank/DDBJ whole genome shotgun (WGS) entry which is preliminary data.</text>
</comment>